<name>A0A4C1Y9R5_EUMVA</name>
<protein>
    <submittedName>
        <fullName evidence="2">Uncharacterized protein</fullName>
    </submittedName>
</protein>
<comment type="caution">
    <text evidence="2">The sequence shown here is derived from an EMBL/GenBank/DDBJ whole genome shotgun (WGS) entry which is preliminary data.</text>
</comment>
<organism evidence="2 3">
    <name type="scientific">Eumeta variegata</name>
    <name type="common">Bagworm moth</name>
    <name type="synonym">Eumeta japonica</name>
    <dbReference type="NCBI Taxonomy" id="151549"/>
    <lineage>
        <taxon>Eukaryota</taxon>
        <taxon>Metazoa</taxon>
        <taxon>Ecdysozoa</taxon>
        <taxon>Arthropoda</taxon>
        <taxon>Hexapoda</taxon>
        <taxon>Insecta</taxon>
        <taxon>Pterygota</taxon>
        <taxon>Neoptera</taxon>
        <taxon>Endopterygota</taxon>
        <taxon>Lepidoptera</taxon>
        <taxon>Glossata</taxon>
        <taxon>Ditrysia</taxon>
        <taxon>Tineoidea</taxon>
        <taxon>Psychidae</taxon>
        <taxon>Oiketicinae</taxon>
        <taxon>Eumeta</taxon>
    </lineage>
</organism>
<feature type="region of interest" description="Disordered" evidence="1">
    <location>
        <begin position="68"/>
        <end position="93"/>
    </location>
</feature>
<dbReference type="Proteomes" id="UP000299102">
    <property type="component" value="Unassembled WGS sequence"/>
</dbReference>
<proteinExistence type="predicted"/>
<gene>
    <name evidence="2" type="ORF">EVAR_52155_1</name>
</gene>
<accession>A0A4C1Y9R5</accession>
<dbReference type="EMBL" id="BGZK01001153">
    <property type="protein sequence ID" value="GBP72678.1"/>
    <property type="molecule type" value="Genomic_DNA"/>
</dbReference>
<evidence type="ECO:0000313" key="3">
    <source>
        <dbReference type="Proteomes" id="UP000299102"/>
    </source>
</evidence>
<reference evidence="2 3" key="1">
    <citation type="journal article" date="2019" name="Commun. Biol.">
        <title>The bagworm genome reveals a unique fibroin gene that provides high tensile strength.</title>
        <authorList>
            <person name="Kono N."/>
            <person name="Nakamura H."/>
            <person name="Ohtoshi R."/>
            <person name="Tomita M."/>
            <person name="Numata K."/>
            <person name="Arakawa K."/>
        </authorList>
    </citation>
    <scope>NUCLEOTIDE SEQUENCE [LARGE SCALE GENOMIC DNA]</scope>
</reference>
<keyword evidence="3" id="KW-1185">Reference proteome</keyword>
<sequence length="123" mass="13253">MPIGLFEKSCTRPTRRTLYFSETAPTLLFVRQVTSDCVYPALSLRCGTGGITRQHSLLVVCRVTRVNQQRHAWSRGSSPRPPPSRSLGPAPSLSTRAGLYRIYDAAAAPAVATPDAAPNRSGG</sequence>
<evidence type="ECO:0000256" key="1">
    <source>
        <dbReference type="SAM" id="MobiDB-lite"/>
    </source>
</evidence>
<dbReference type="AlphaFoldDB" id="A0A4C1Y9R5"/>
<evidence type="ECO:0000313" key="2">
    <source>
        <dbReference type="EMBL" id="GBP72678.1"/>
    </source>
</evidence>